<dbReference type="Pfam" id="PF00078">
    <property type="entry name" value="RVT_1"/>
    <property type="match status" value="1"/>
</dbReference>
<dbReference type="InterPro" id="IPR043502">
    <property type="entry name" value="DNA/RNA_pol_sf"/>
</dbReference>
<dbReference type="InterPro" id="IPR005135">
    <property type="entry name" value="Endo/exonuclease/phosphatase"/>
</dbReference>
<dbReference type="Gene3D" id="3.60.10.10">
    <property type="entry name" value="Endonuclease/exonuclease/phosphatase"/>
    <property type="match status" value="1"/>
</dbReference>
<evidence type="ECO:0000313" key="3">
    <source>
        <dbReference type="Proteomes" id="UP000024635"/>
    </source>
</evidence>
<dbReference type="InterPro" id="IPR036691">
    <property type="entry name" value="Endo/exonu/phosph_ase_sf"/>
</dbReference>
<evidence type="ECO:0000259" key="1">
    <source>
        <dbReference type="PROSITE" id="PS50878"/>
    </source>
</evidence>
<reference evidence="3" key="1">
    <citation type="journal article" date="2015" name="Nat. Genet.">
        <title>The genome and transcriptome of the zoonotic hookworm Ancylostoma ceylanicum identify infection-specific gene families.</title>
        <authorList>
            <person name="Schwarz E.M."/>
            <person name="Hu Y."/>
            <person name="Antoshechkin I."/>
            <person name="Miller M.M."/>
            <person name="Sternberg P.W."/>
            <person name="Aroian R.V."/>
        </authorList>
    </citation>
    <scope>NUCLEOTIDE SEQUENCE</scope>
    <source>
        <strain evidence="3">HY135</strain>
    </source>
</reference>
<dbReference type="EMBL" id="JARK01001565">
    <property type="protein sequence ID" value="EYB89683.1"/>
    <property type="molecule type" value="Genomic_DNA"/>
</dbReference>
<proteinExistence type="predicted"/>
<dbReference type="PANTHER" id="PTHR47027:SF20">
    <property type="entry name" value="REVERSE TRANSCRIPTASE-LIKE PROTEIN WITH RNA-DIRECTED DNA POLYMERASE DOMAIN"/>
    <property type="match status" value="1"/>
</dbReference>
<dbReference type="Proteomes" id="UP000024635">
    <property type="component" value="Unassembled WGS sequence"/>
</dbReference>
<dbReference type="SUPFAM" id="SSF56219">
    <property type="entry name" value="DNase I-like"/>
    <property type="match status" value="1"/>
</dbReference>
<protein>
    <recommendedName>
        <fullName evidence="1">Reverse transcriptase domain-containing protein</fullName>
    </recommendedName>
</protein>
<dbReference type="OrthoDB" id="5818039at2759"/>
<dbReference type="CDD" id="cd09076">
    <property type="entry name" value="L1-EN"/>
    <property type="match status" value="1"/>
</dbReference>
<dbReference type="AlphaFoldDB" id="A0A016SG46"/>
<comment type="caution">
    <text evidence="2">The sequence shown here is derived from an EMBL/GenBank/DDBJ whole genome shotgun (WGS) entry which is preliminary data.</text>
</comment>
<dbReference type="SUPFAM" id="SSF56672">
    <property type="entry name" value="DNA/RNA polymerases"/>
    <property type="match status" value="1"/>
</dbReference>
<name>A0A016SG46_9BILA</name>
<sequence length="931" mass="108115">MNLGTYNVRTLNSEAALSFLFDELRNINIDIVAVCETRRKKEMSVKWNDGSEVMLGAAKNGVGGVGFIVLPSITSRIISMEIISHRLAILKLKVGKSSTMKVIAVYAPTSAASDDEIEDFYEELHRYLRQKSTYTIVLGDFNAKVGSGHSDEIFVGKFGHGARNERGQRLADFAECTKLYITNTFFQKRSGRRWTWRAPNDRTRNEIDFVLCDKKRIVKDVSVIAESKVCVHSDHRLLRAKIVVDPREESRRLARASQRRKPQQFSEALFSRAVKDMDWSMHVEDIDEDYEGLLEKLRKCRSLATVKREVQCRRRLNEKTLQMLKERRKLANAGNTGLEYKVLCKELRRRMMEDYENFRKERLRKAAEDRASIKKAWKEVQVCRKMPTALVDDHGRRTTVRAEMEDICQTYFSELFASTKIIDPPVFEQIGQVPEVLSAEVDMAVRNMKVGKASGPDETRTEEVKAGGEVLSKALSVRFTKYINAGRIPEQWKRARTVLIPKKGDREDIRNYRPITLLSHLYKIFMRVIYARMERTLDENMPREQAGFRKRFSTIDHIFTISQLAERCREYKVPLCLLFVDFQKAFDSVEHNAVLKAMSDQGVEPAYVRILQETMKESYTEITLFEKPLRILMKRGVKQGDICSPKAFTSTLESVLRHVAEKGGFEIDGETLQMLLFADDVVLVASRPVTLQNLLNEICQLTESIGLKIHPGKTKWMKNAYCEDSEIKLNNQIVERVEHYVYLGQAIRMDNDLQLELSRRRRAGWTAFSKVDVLLKNQDIPAQTKSRLFHSSVLPALLYGCETWNLTKAEERSLQVTQRAMERRMLGISKMQHIRNKEIREVSQLHDIINLLYRRKKAWAGHVARMKDNRWTVRVLHWYPRTVKRPTGRPPLRWIDPLWKQTGRTWTRTAQDREKWHGCELRPQWTRVSST</sequence>
<dbReference type="InterPro" id="IPR000477">
    <property type="entry name" value="RT_dom"/>
</dbReference>
<dbReference type="Pfam" id="PF03372">
    <property type="entry name" value="Exo_endo_phos"/>
    <property type="match status" value="1"/>
</dbReference>
<organism evidence="2 3">
    <name type="scientific">Ancylostoma ceylanicum</name>
    <dbReference type="NCBI Taxonomy" id="53326"/>
    <lineage>
        <taxon>Eukaryota</taxon>
        <taxon>Metazoa</taxon>
        <taxon>Ecdysozoa</taxon>
        <taxon>Nematoda</taxon>
        <taxon>Chromadorea</taxon>
        <taxon>Rhabditida</taxon>
        <taxon>Rhabditina</taxon>
        <taxon>Rhabditomorpha</taxon>
        <taxon>Strongyloidea</taxon>
        <taxon>Ancylostomatidae</taxon>
        <taxon>Ancylostomatinae</taxon>
        <taxon>Ancylostoma</taxon>
    </lineage>
</organism>
<dbReference type="CDD" id="cd01650">
    <property type="entry name" value="RT_nLTR_like"/>
    <property type="match status" value="1"/>
</dbReference>
<dbReference type="PANTHER" id="PTHR47027">
    <property type="entry name" value="REVERSE TRANSCRIPTASE DOMAIN-CONTAINING PROTEIN"/>
    <property type="match status" value="1"/>
</dbReference>
<accession>A0A016SG46</accession>
<evidence type="ECO:0000313" key="2">
    <source>
        <dbReference type="EMBL" id="EYB89683.1"/>
    </source>
</evidence>
<dbReference type="PROSITE" id="PS50878">
    <property type="entry name" value="RT_POL"/>
    <property type="match status" value="1"/>
</dbReference>
<dbReference type="STRING" id="53326.A0A016SG46"/>
<dbReference type="GO" id="GO:0003824">
    <property type="term" value="F:catalytic activity"/>
    <property type="evidence" value="ECO:0007669"/>
    <property type="project" value="InterPro"/>
</dbReference>
<feature type="domain" description="Reverse transcriptase" evidence="1">
    <location>
        <begin position="481"/>
        <end position="747"/>
    </location>
</feature>
<keyword evidence="3" id="KW-1185">Reference proteome</keyword>
<gene>
    <name evidence="2" type="primary">Acey_s0229.g2932</name>
    <name evidence="2" type="ORF">Y032_0229g2932</name>
</gene>